<evidence type="ECO:0000313" key="1">
    <source>
        <dbReference type="EMBL" id="MFD1343939.1"/>
    </source>
</evidence>
<evidence type="ECO:0000313" key="2">
    <source>
        <dbReference type="Proteomes" id="UP001597135"/>
    </source>
</evidence>
<protein>
    <submittedName>
        <fullName evidence="1">DUF6902 family protein</fullName>
    </submittedName>
</protein>
<dbReference type="Proteomes" id="UP001597135">
    <property type="component" value="Unassembled WGS sequence"/>
</dbReference>
<dbReference type="InterPro" id="IPR054197">
    <property type="entry name" value="DUF6902"/>
</dbReference>
<reference evidence="2" key="1">
    <citation type="journal article" date="2019" name="Int. J. Syst. Evol. Microbiol.">
        <title>The Global Catalogue of Microorganisms (GCM) 10K type strain sequencing project: providing services to taxonomists for standard genome sequencing and annotation.</title>
        <authorList>
            <consortium name="The Broad Institute Genomics Platform"/>
            <consortium name="The Broad Institute Genome Sequencing Center for Infectious Disease"/>
            <person name="Wu L."/>
            <person name="Ma J."/>
        </authorList>
    </citation>
    <scope>NUCLEOTIDE SEQUENCE [LARGE SCALE GENOMIC DNA]</scope>
    <source>
        <strain evidence="2">CCUG 62953</strain>
    </source>
</reference>
<organism evidence="1 2">
    <name type="scientific">Litorisediminicola beolgyonensis</name>
    <dbReference type="NCBI Taxonomy" id="1173614"/>
    <lineage>
        <taxon>Bacteria</taxon>
        <taxon>Pseudomonadati</taxon>
        <taxon>Pseudomonadota</taxon>
        <taxon>Alphaproteobacteria</taxon>
        <taxon>Rhodobacterales</taxon>
        <taxon>Paracoccaceae</taxon>
        <taxon>Litorisediminicola</taxon>
    </lineage>
</organism>
<sequence length="367" mass="40892">MSNVIPLPVPRRITDPGDRLAAICACFAEERRAGEDVFWLKETAELLNVLETSGASLPDHALAAFRPFYDGLEARLEFFPQYYRFLLSIALDLEALGLEGETAEHLVAQAARADLPGAELSDLQRMEARRLMARRGVEALPEDAGLEARMRRFIARSDVFALPNKKAAYELTHVVFYLSEYGRRDPALCEGAITSLRHVGHLAWLERNADLMAECCAALRFAGVTPPMLWTRWLADEVMSFRVEAGPSATLADDYHVFLVCHWHRAIAEGRPCFDGVPVMEGRMAFLRGPVWSAPLKELSRCLYDLGAARSGDWQTMRPILDARLTDGASDTLAAASEIDGFERFFHLFARSGPHDTGLASLLERRA</sequence>
<dbReference type="RefSeq" id="WP_386805314.1">
    <property type="nucleotide sequence ID" value="NZ_JBHTMU010000034.1"/>
</dbReference>
<keyword evidence="2" id="KW-1185">Reference proteome</keyword>
<gene>
    <name evidence="1" type="ORF">ACFQ4E_16035</name>
</gene>
<accession>A0ABW3ZLC7</accession>
<name>A0ABW3ZLC7_9RHOB</name>
<proteinExistence type="predicted"/>
<dbReference type="Pfam" id="PF21843">
    <property type="entry name" value="DUF6902"/>
    <property type="match status" value="1"/>
</dbReference>
<dbReference type="EMBL" id="JBHTMU010000034">
    <property type="protein sequence ID" value="MFD1343939.1"/>
    <property type="molecule type" value="Genomic_DNA"/>
</dbReference>
<comment type="caution">
    <text evidence="1">The sequence shown here is derived from an EMBL/GenBank/DDBJ whole genome shotgun (WGS) entry which is preliminary data.</text>
</comment>